<name>A0A7J6UFL8_PEROL</name>
<dbReference type="EMBL" id="JABANO010004000">
    <property type="protein sequence ID" value="KAF4755918.1"/>
    <property type="molecule type" value="Genomic_DNA"/>
</dbReference>
<sequence length="75" mass="8407">MVLALGDEVHASVTNSSTHKPCKVLYQAATADHAERSRNRNEDRLNDCYAIVADEFLFFSELVIIAEKKLSILVQ</sequence>
<dbReference type="Proteomes" id="UP000553632">
    <property type="component" value="Unassembled WGS sequence"/>
</dbReference>
<proteinExistence type="predicted"/>
<organism evidence="1 2">
    <name type="scientific">Perkinsus olseni</name>
    <name type="common">Perkinsus atlanticus</name>
    <dbReference type="NCBI Taxonomy" id="32597"/>
    <lineage>
        <taxon>Eukaryota</taxon>
        <taxon>Sar</taxon>
        <taxon>Alveolata</taxon>
        <taxon>Perkinsozoa</taxon>
        <taxon>Perkinsea</taxon>
        <taxon>Perkinsida</taxon>
        <taxon>Perkinsidae</taxon>
        <taxon>Perkinsus</taxon>
    </lineage>
</organism>
<evidence type="ECO:0000313" key="2">
    <source>
        <dbReference type="Proteomes" id="UP000553632"/>
    </source>
</evidence>
<gene>
    <name evidence="1" type="ORF">FOZ63_020101</name>
</gene>
<evidence type="ECO:0000313" key="1">
    <source>
        <dbReference type="EMBL" id="KAF4755918.1"/>
    </source>
</evidence>
<keyword evidence="2" id="KW-1185">Reference proteome</keyword>
<dbReference type="AlphaFoldDB" id="A0A7J6UFL8"/>
<reference evidence="1 2" key="1">
    <citation type="submission" date="2020-04" db="EMBL/GenBank/DDBJ databases">
        <title>Perkinsus olseni comparative genomics.</title>
        <authorList>
            <person name="Bogema D.R."/>
        </authorList>
    </citation>
    <scope>NUCLEOTIDE SEQUENCE [LARGE SCALE GENOMIC DNA]</scope>
    <source>
        <strain evidence="1 2">ATCC PRA-207</strain>
    </source>
</reference>
<comment type="caution">
    <text evidence="1">The sequence shown here is derived from an EMBL/GenBank/DDBJ whole genome shotgun (WGS) entry which is preliminary data.</text>
</comment>
<accession>A0A7J6UFL8</accession>
<protein>
    <submittedName>
        <fullName evidence="1">Uncharacterized protein</fullName>
    </submittedName>
</protein>